<dbReference type="GO" id="GO:0016787">
    <property type="term" value="F:hydrolase activity"/>
    <property type="evidence" value="ECO:0007669"/>
    <property type="project" value="UniProtKB-KW"/>
</dbReference>
<dbReference type="Proteomes" id="UP000663880">
    <property type="component" value="Unassembled WGS sequence"/>
</dbReference>
<dbReference type="GO" id="GO:0046872">
    <property type="term" value="F:metal ion binding"/>
    <property type="evidence" value="ECO:0007669"/>
    <property type="project" value="UniProtKB-KW"/>
</dbReference>
<dbReference type="InterPro" id="IPR027806">
    <property type="entry name" value="HARBI1_dom"/>
</dbReference>
<keyword evidence="6" id="KW-0378">Hydrolase</keyword>
<dbReference type="Pfam" id="PF13359">
    <property type="entry name" value="DDE_Tnp_4"/>
    <property type="match status" value="1"/>
</dbReference>
<dbReference type="OrthoDB" id="6581217at2759"/>
<dbReference type="GO" id="GO:0004518">
    <property type="term" value="F:nuclease activity"/>
    <property type="evidence" value="ECO:0007669"/>
    <property type="project" value="UniProtKB-KW"/>
</dbReference>
<dbReference type="PANTHER" id="PTHR22930:SF269">
    <property type="entry name" value="NUCLEASE HARBI1-LIKE PROTEIN"/>
    <property type="match status" value="1"/>
</dbReference>
<evidence type="ECO:0000256" key="5">
    <source>
        <dbReference type="ARBA" id="ARBA00022723"/>
    </source>
</evidence>
<evidence type="ECO:0000256" key="2">
    <source>
        <dbReference type="ARBA" id="ARBA00004123"/>
    </source>
</evidence>
<dbReference type="EMBL" id="CAJOBZ010000066">
    <property type="protein sequence ID" value="CAF4940607.1"/>
    <property type="molecule type" value="Genomic_DNA"/>
</dbReference>
<dbReference type="InterPro" id="IPR045249">
    <property type="entry name" value="HARBI1-like"/>
</dbReference>
<comment type="similarity">
    <text evidence="3">Belongs to the HARBI1 family.</text>
</comment>
<comment type="caution">
    <text evidence="9">The sequence shown here is derived from an EMBL/GenBank/DDBJ whole genome shotgun (WGS) entry which is preliminary data.</text>
</comment>
<feature type="domain" description="DDE Tnp4" evidence="8">
    <location>
        <begin position="177"/>
        <end position="343"/>
    </location>
</feature>
<evidence type="ECO:0000256" key="6">
    <source>
        <dbReference type="ARBA" id="ARBA00022801"/>
    </source>
</evidence>
<evidence type="ECO:0000259" key="8">
    <source>
        <dbReference type="Pfam" id="PF13359"/>
    </source>
</evidence>
<evidence type="ECO:0000256" key="1">
    <source>
        <dbReference type="ARBA" id="ARBA00001968"/>
    </source>
</evidence>
<dbReference type="PANTHER" id="PTHR22930">
    <property type="match status" value="1"/>
</dbReference>
<evidence type="ECO:0000313" key="10">
    <source>
        <dbReference type="Proteomes" id="UP000663880"/>
    </source>
</evidence>
<evidence type="ECO:0000256" key="4">
    <source>
        <dbReference type="ARBA" id="ARBA00022722"/>
    </source>
</evidence>
<keyword evidence="7" id="KW-0539">Nucleus</keyword>
<name>A0A821XCB3_9NEOP</name>
<evidence type="ECO:0000313" key="9">
    <source>
        <dbReference type="EMBL" id="CAF4940607.1"/>
    </source>
</evidence>
<dbReference type="GO" id="GO:0005634">
    <property type="term" value="C:nucleus"/>
    <property type="evidence" value="ECO:0007669"/>
    <property type="project" value="UniProtKB-SubCell"/>
</dbReference>
<protein>
    <recommendedName>
        <fullName evidence="8">DDE Tnp4 domain-containing protein</fullName>
    </recommendedName>
</protein>
<proteinExistence type="inferred from homology"/>
<accession>A0A821XCB3</accession>
<keyword evidence="10" id="KW-1185">Reference proteome</keyword>
<dbReference type="AlphaFoldDB" id="A0A821XCB3"/>
<organism evidence="9 10">
    <name type="scientific">Pieris macdunnoughi</name>
    <dbReference type="NCBI Taxonomy" id="345717"/>
    <lineage>
        <taxon>Eukaryota</taxon>
        <taxon>Metazoa</taxon>
        <taxon>Ecdysozoa</taxon>
        <taxon>Arthropoda</taxon>
        <taxon>Hexapoda</taxon>
        <taxon>Insecta</taxon>
        <taxon>Pterygota</taxon>
        <taxon>Neoptera</taxon>
        <taxon>Endopterygota</taxon>
        <taxon>Lepidoptera</taxon>
        <taxon>Glossata</taxon>
        <taxon>Ditrysia</taxon>
        <taxon>Papilionoidea</taxon>
        <taxon>Pieridae</taxon>
        <taxon>Pierinae</taxon>
        <taxon>Pieris</taxon>
    </lineage>
</organism>
<gene>
    <name evidence="9" type="ORF">PMACD_LOCUS14694</name>
</gene>
<sequence length="395" mass="46284">MNIIDEESSDDEYVTHRKRRLILTYYYYIRKRHSRPWICQHIESRHASGEFRTLFYELDDEHFQLYYRVTRVQFYDLLSLIIGDITKQDTNYRKAITPEERLAICLRFLATGDSFRTIGYNYRVGNNTVSLIVKDVCNALWIHLQPIYMKLPTESEWEVIAEDFNDKWQFPNCLGAVDGKHISIKCPPQSGSNYFNYKKFYSVVLLAVVDAHKRFIIIDVGSMGRFSDGGIFADSAFGHKLQNGQLNLPNHKPLTPDGDPTPFVFIGDQAFPLQKHFMRPYPRSTCLDNRAKNTFNYRLSRARNVVENAFGILTARFRVFRRPFECQLELVDVITKTTCVLHNYLMSSRTTTSNANTVNIEEQQTLRSVQYDNLRATREAFRVRELFCNYFNNVN</sequence>
<keyword evidence="5" id="KW-0479">Metal-binding</keyword>
<evidence type="ECO:0000256" key="3">
    <source>
        <dbReference type="ARBA" id="ARBA00006958"/>
    </source>
</evidence>
<keyword evidence="4" id="KW-0540">Nuclease</keyword>
<comment type="cofactor">
    <cofactor evidence="1">
        <name>a divalent metal cation</name>
        <dbReference type="ChEBI" id="CHEBI:60240"/>
    </cofactor>
</comment>
<reference evidence="9" key="1">
    <citation type="submission" date="2021-02" db="EMBL/GenBank/DDBJ databases">
        <authorList>
            <person name="Steward A R."/>
        </authorList>
    </citation>
    <scope>NUCLEOTIDE SEQUENCE</scope>
</reference>
<comment type="subcellular location">
    <subcellularLocation>
        <location evidence="2">Nucleus</location>
    </subcellularLocation>
</comment>
<evidence type="ECO:0000256" key="7">
    <source>
        <dbReference type="ARBA" id="ARBA00023242"/>
    </source>
</evidence>